<evidence type="ECO:0000313" key="2">
    <source>
        <dbReference type="Proteomes" id="UP000271974"/>
    </source>
</evidence>
<accession>A0A433TDR7</accession>
<evidence type="ECO:0000313" key="1">
    <source>
        <dbReference type="EMBL" id="RUS79696.1"/>
    </source>
</evidence>
<name>A0A433TDR7_ELYCH</name>
<dbReference type="EMBL" id="RQTK01000434">
    <property type="protein sequence ID" value="RUS79696.1"/>
    <property type="molecule type" value="Genomic_DNA"/>
</dbReference>
<keyword evidence="2" id="KW-1185">Reference proteome</keyword>
<dbReference type="Proteomes" id="UP000271974">
    <property type="component" value="Unassembled WGS sequence"/>
</dbReference>
<gene>
    <name evidence="1" type="ORF">EGW08_012550</name>
</gene>
<dbReference type="AlphaFoldDB" id="A0A433TDR7"/>
<sequence>MMICMFFYLPPFSPIHPPLPSWSNILNLFSLNVCFAYDSMILMRPEKDELSIVYILLIIEIICSTKRPNFIPQRNNTDVADECILVDNLLARLKEMLFY</sequence>
<comment type="caution">
    <text evidence="1">The sequence shown here is derived from an EMBL/GenBank/DDBJ whole genome shotgun (WGS) entry which is preliminary data.</text>
</comment>
<proteinExistence type="predicted"/>
<organism evidence="1 2">
    <name type="scientific">Elysia chlorotica</name>
    <name type="common">Eastern emerald elysia</name>
    <name type="synonym">Sea slug</name>
    <dbReference type="NCBI Taxonomy" id="188477"/>
    <lineage>
        <taxon>Eukaryota</taxon>
        <taxon>Metazoa</taxon>
        <taxon>Spiralia</taxon>
        <taxon>Lophotrochozoa</taxon>
        <taxon>Mollusca</taxon>
        <taxon>Gastropoda</taxon>
        <taxon>Heterobranchia</taxon>
        <taxon>Euthyneura</taxon>
        <taxon>Panpulmonata</taxon>
        <taxon>Sacoglossa</taxon>
        <taxon>Placobranchoidea</taxon>
        <taxon>Plakobranchidae</taxon>
        <taxon>Elysia</taxon>
    </lineage>
</organism>
<protein>
    <submittedName>
        <fullName evidence="1">Uncharacterized protein</fullName>
    </submittedName>
</protein>
<reference evidence="1 2" key="1">
    <citation type="submission" date="2019-01" db="EMBL/GenBank/DDBJ databases">
        <title>A draft genome assembly of the solar-powered sea slug Elysia chlorotica.</title>
        <authorList>
            <person name="Cai H."/>
            <person name="Li Q."/>
            <person name="Fang X."/>
            <person name="Li J."/>
            <person name="Curtis N.E."/>
            <person name="Altenburger A."/>
            <person name="Shibata T."/>
            <person name="Feng M."/>
            <person name="Maeda T."/>
            <person name="Schwartz J.A."/>
            <person name="Shigenobu S."/>
            <person name="Lundholm N."/>
            <person name="Nishiyama T."/>
            <person name="Yang H."/>
            <person name="Hasebe M."/>
            <person name="Li S."/>
            <person name="Pierce S.K."/>
            <person name="Wang J."/>
        </authorList>
    </citation>
    <scope>NUCLEOTIDE SEQUENCE [LARGE SCALE GENOMIC DNA]</scope>
    <source>
        <strain evidence="1">EC2010</strain>
        <tissue evidence="1">Whole organism of an adult</tissue>
    </source>
</reference>